<dbReference type="OrthoDB" id="2041935at2"/>
<name>A0A2T4Z906_9BACL</name>
<comment type="caution">
    <text evidence="1">The sequence shown here is derived from an EMBL/GenBank/DDBJ whole genome shotgun (WGS) entry which is preliminary data.</text>
</comment>
<dbReference type="EMBL" id="PZZP01000001">
    <property type="protein sequence ID" value="PTM58381.1"/>
    <property type="molecule type" value="Genomic_DNA"/>
</dbReference>
<proteinExistence type="predicted"/>
<reference evidence="1 2" key="1">
    <citation type="submission" date="2018-04" db="EMBL/GenBank/DDBJ databases">
        <title>Genomic Encyclopedia of Archaeal and Bacterial Type Strains, Phase II (KMG-II): from individual species to whole genera.</title>
        <authorList>
            <person name="Goeker M."/>
        </authorList>
    </citation>
    <scope>NUCLEOTIDE SEQUENCE [LARGE SCALE GENOMIC DNA]</scope>
    <source>
        <strain evidence="1 2">DSM 45169</strain>
    </source>
</reference>
<dbReference type="Proteomes" id="UP000241639">
    <property type="component" value="Unassembled WGS sequence"/>
</dbReference>
<evidence type="ECO:0000313" key="2">
    <source>
        <dbReference type="Proteomes" id="UP000241639"/>
    </source>
</evidence>
<dbReference type="RefSeq" id="WP_107725193.1">
    <property type="nucleotide sequence ID" value="NZ_PZZP01000001.1"/>
</dbReference>
<sequence>MAQIPRSGITKDTAKNVLVDAGILIVNFGESDQRQIGATSGGNTVAQEVTIRESEPDGARGPVEGLRDVETAYYRLTVNLFEHTLDNLKTILRAEEETSENGYKKIRPRLDILEQDYLKNIALAVRIKNSDKYVVHVLENALPDSEIEMGSEDKADLVTEVQFTAHYDPADVLKAPYYILYPEGEDGGGVESLDV</sequence>
<accession>A0A2T4Z906</accession>
<evidence type="ECO:0000313" key="1">
    <source>
        <dbReference type="EMBL" id="PTM58381.1"/>
    </source>
</evidence>
<keyword evidence="2" id="KW-1185">Reference proteome</keyword>
<gene>
    <name evidence="1" type="ORF">C8J48_0963</name>
</gene>
<protein>
    <submittedName>
        <fullName evidence="1">Uncharacterized protein</fullName>
    </submittedName>
</protein>
<dbReference type="AlphaFoldDB" id="A0A2T4Z906"/>
<organism evidence="1 2">
    <name type="scientific">Desmospora activa DSM 45169</name>
    <dbReference type="NCBI Taxonomy" id="1121389"/>
    <lineage>
        <taxon>Bacteria</taxon>
        <taxon>Bacillati</taxon>
        <taxon>Bacillota</taxon>
        <taxon>Bacilli</taxon>
        <taxon>Bacillales</taxon>
        <taxon>Thermoactinomycetaceae</taxon>
        <taxon>Desmospora</taxon>
    </lineage>
</organism>